<dbReference type="AlphaFoldDB" id="A0A143HCL4"/>
<dbReference type="KEGG" id="rst:ATY39_02725"/>
<dbReference type="EMBL" id="CP014806">
    <property type="protein sequence ID" value="AMW98440.1"/>
    <property type="molecule type" value="Genomic_DNA"/>
</dbReference>
<dbReference type="EMBL" id="CP014806">
    <property type="protein sequence ID" value="AMW99216.1"/>
    <property type="molecule type" value="Genomic_DNA"/>
</dbReference>
<reference evidence="3" key="2">
    <citation type="submission" date="2016-03" db="EMBL/GenBank/DDBJ databases">
        <authorList>
            <person name="Seldin L."/>
        </authorList>
    </citation>
    <scope>NUCLEOTIDE SEQUENCE [LARGE SCALE GENOMIC DNA]</scope>
    <source>
        <strain evidence="3">PP9</strain>
    </source>
</reference>
<evidence type="ECO:0000313" key="1">
    <source>
        <dbReference type="EMBL" id="AMW98440.1"/>
    </source>
</evidence>
<keyword evidence="3" id="KW-1185">Reference proteome</keyword>
<sequence length="81" mass="9094">MKDLTINLGFNKRSQLKLKAIAKHAGVMAKELEALADELESIDNAIECPHCGSLDVITYMTDNKGYQRQCTQCNETFDTKE</sequence>
<evidence type="ECO:0000313" key="2">
    <source>
        <dbReference type="EMBL" id="AMW99216.1"/>
    </source>
</evidence>
<reference evidence="2 3" key="1">
    <citation type="journal article" date="2016" name="Genome Announc.">
        <title>Whole-Genome Sequence of Rummeliibacillus stabekisii Strain PP9 Isolated from Antarctic Soil.</title>
        <authorList>
            <person name="da Mota F.F."/>
            <person name="Vollu R.E."/>
            <person name="Jurelevicius D."/>
            <person name="Seldin L."/>
        </authorList>
    </citation>
    <scope>NUCLEOTIDE SEQUENCE [LARGE SCALE GENOMIC DNA]</scope>
    <source>
        <strain evidence="2 3">PP9</strain>
    </source>
</reference>
<protein>
    <submittedName>
        <fullName evidence="2">Uncharacterized protein</fullName>
    </submittedName>
</protein>
<reference evidence="3" key="3">
    <citation type="submission" date="2016-03" db="EMBL/GenBank/DDBJ databases">
        <authorList>
            <person name="Ploux O."/>
        </authorList>
    </citation>
    <scope>NUCLEOTIDE SEQUENCE [LARGE SCALE GENOMIC DNA]</scope>
    <source>
        <strain evidence="3">PP9</strain>
    </source>
</reference>
<dbReference type="KEGG" id="rst:ATY39_06905"/>
<proteinExistence type="predicted"/>
<dbReference type="RefSeq" id="WP_066785468.1">
    <property type="nucleotide sequence ID" value="NZ_CP014806.1"/>
</dbReference>
<accession>A0A143HCL4</accession>
<dbReference type="STRING" id="241244.ATY39_02725"/>
<name>A0A143HCL4_9BACL</name>
<dbReference type="Proteomes" id="UP000076021">
    <property type="component" value="Chromosome"/>
</dbReference>
<evidence type="ECO:0000313" key="3">
    <source>
        <dbReference type="Proteomes" id="UP000076021"/>
    </source>
</evidence>
<organism evidence="2 3">
    <name type="scientific">Rummeliibacillus stabekisii</name>
    <dbReference type="NCBI Taxonomy" id="241244"/>
    <lineage>
        <taxon>Bacteria</taxon>
        <taxon>Bacillati</taxon>
        <taxon>Bacillota</taxon>
        <taxon>Bacilli</taxon>
        <taxon>Bacillales</taxon>
        <taxon>Caryophanaceae</taxon>
        <taxon>Rummeliibacillus</taxon>
    </lineage>
</organism>
<gene>
    <name evidence="1" type="ORF">ATY39_02725</name>
    <name evidence="2" type="ORF">ATY39_06905</name>
</gene>